<comment type="caution">
    <text evidence="1">The sequence shown here is derived from an EMBL/GenBank/DDBJ whole genome shotgun (WGS) entry which is preliminary data.</text>
</comment>
<dbReference type="InterPro" id="IPR011333">
    <property type="entry name" value="SKP1/BTB/POZ_sf"/>
</dbReference>
<gene>
    <name evidence="1" type="ORF">AA0114_g11791</name>
</gene>
<protein>
    <recommendedName>
        <fullName evidence="3">BTB domain-containing protein</fullName>
    </recommendedName>
</protein>
<evidence type="ECO:0000313" key="2">
    <source>
        <dbReference type="Proteomes" id="UP000292402"/>
    </source>
</evidence>
<evidence type="ECO:0008006" key="3">
    <source>
        <dbReference type="Google" id="ProtNLM"/>
    </source>
</evidence>
<sequence>MSNNFPYAAYPGVGVPTTFLVGPMTNPTRFDVHHSLLSKVSPLFTKPNRFPRIILSNISLPNVEPATFRTLFTWLYERKPPEYTSDTNLLDLMKLWVLAGELGIWRTQNTVMRLGMALMQPTYFVCKIETVRWVYENTPAKSSLRDYIITIFCQRSPTIAPSMFSPNNERLGIFRDAAEFMRKLNLVRAGNPKGLDGYDLYEQFPMQHTWSPSENELAPARIRGCLVTGGEDVDWGKIEYPLPCFLVWGIEWEDLPDMHFVSEENVRSVAGNVLKQIEFP</sequence>
<accession>A0A4Q4M0T6</accession>
<dbReference type="Proteomes" id="UP000292402">
    <property type="component" value="Unassembled WGS sequence"/>
</dbReference>
<organism evidence="1 2">
    <name type="scientific">Alternaria tenuissima</name>
    <dbReference type="NCBI Taxonomy" id="119927"/>
    <lineage>
        <taxon>Eukaryota</taxon>
        <taxon>Fungi</taxon>
        <taxon>Dikarya</taxon>
        <taxon>Ascomycota</taxon>
        <taxon>Pezizomycotina</taxon>
        <taxon>Dothideomycetes</taxon>
        <taxon>Pleosporomycetidae</taxon>
        <taxon>Pleosporales</taxon>
        <taxon>Pleosporineae</taxon>
        <taxon>Pleosporaceae</taxon>
        <taxon>Alternaria</taxon>
        <taxon>Alternaria sect. Alternaria</taxon>
        <taxon>Alternaria alternata complex</taxon>
    </lineage>
</organism>
<dbReference type="Gene3D" id="3.30.710.10">
    <property type="entry name" value="Potassium Channel Kv1.1, Chain A"/>
    <property type="match status" value="1"/>
</dbReference>
<evidence type="ECO:0000313" key="1">
    <source>
        <dbReference type="EMBL" id="RYN35001.1"/>
    </source>
</evidence>
<proteinExistence type="predicted"/>
<dbReference type="AlphaFoldDB" id="A0A4Q4M0T6"/>
<reference evidence="2" key="1">
    <citation type="journal article" date="2019" name="bioRxiv">
        <title>Genomics, evolutionary history and diagnostics of the Alternaria alternata species group including apple and Asian pear pathotypes.</title>
        <authorList>
            <person name="Armitage A.D."/>
            <person name="Cockerton H.M."/>
            <person name="Sreenivasaprasad S."/>
            <person name="Woodhall J.W."/>
            <person name="Lane C.R."/>
            <person name="Harrison R.J."/>
            <person name="Clarkson J.P."/>
        </authorList>
    </citation>
    <scope>NUCLEOTIDE SEQUENCE [LARGE SCALE GENOMIC DNA]</scope>
    <source>
        <strain evidence="2">FERA 1082</strain>
    </source>
</reference>
<dbReference type="EMBL" id="PDXA01000066">
    <property type="protein sequence ID" value="RYN35001.1"/>
    <property type="molecule type" value="Genomic_DNA"/>
</dbReference>
<name>A0A4Q4M0T6_9PLEO</name>